<evidence type="ECO:0000313" key="3">
    <source>
        <dbReference type="Proteomes" id="UP001595530"/>
    </source>
</evidence>
<evidence type="ECO:0000313" key="2">
    <source>
        <dbReference type="EMBL" id="MFC3110860.1"/>
    </source>
</evidence>
<feature type="signal peptide" evidence="1">
    <location>
        <begin position="1"/>
        <end position="22"/>
    </location>
</feature>
<evidence type="ECO:0000256" key="1">
    <source>
        <dbReference type="SAM" id="SignalP"/>
    </source>
</evidence>
<keyword evidence="3" id="KW-1185">Reference proteome</keyword>
<sequence length="111" mass="11772">MQGYVKVLAAAIATVASLEAAAAETSLTCSDREGAVKRVVFDATKTTVVMDGVKMVDVSASQHEIRFTHDLGVAGRWKVSIDRTTGQMIIGIPGSSMNLAPLQCEKASQKF</sequence>
<dbReference type="Proteomes" id="UP001595530">
    <property type="component" value="Unassembled WGS sequence"/>
</dbReference>
<comment type="caution">
    <text evidence="2">The sequence shown here is derived from an EMBL/GenBank/DDBJ whole genome shotgun (WGS) entry which is preliminary data.</text>
</comment>
<evidence type="ECO:0008006" key="4">
    <source>
        <dbReference type="Google" id="ProtNLM"/>
    </source>
</evidence>
<keyword evidence="1" id="KW-0732">Signal</keyword>
<protein>
    <recommendedName>
        <fullName evidence="4">C-type lysozyme inhibitor domain-containing protein</fullName>
    </recommendedName>
</protein>
<gene>
    <name evidence="2" type="ORF">ACFOFO_23390</name>
</gene>
<name>A0ABV7FAB5_9BURK</name>
<dbReference type="EMBL" id="JBHRTP010000091">
    <property type="protein sequence ID" value="MFC3110860.1"/>
    <property type="molecule type" value="Genomic_DNA"/>
</dbReference>
<accession>A0ABV7FAB5</accession>
<feature type="chain" id="PRO_5046594831" description="C-type lysozyme inhibitor domain-containing protein" evidence="1">
    <location>
        <begin position="23"/>
        <end position="111"/>
    </location>
</feature>
<reference evidence="3" key="1">
    <citation type="journal article" date="2019" name="Int. J. Syst. Evol. Microbiol.">
        <title>The Global Catalogue of Microorganisms (GCM) 10K type strain sequencing project: providing services to taxonomists for standard genome sequencing and annotation.</title>
        <authorList>
            <consortium name="The Broad Institute Genomics Platform"/>
            <consortium name="The Broad Institute Genome Sequencing Center for Infectious Disease"/>
            <person name="Wu L."/>
            <person name="Ma J."/>
        </authorList>
    </citation>
    <scope>NUCLEOTIDE SEQUENCE [LARGE SCALE GENOMIC DNA]</scope>
    <source>
        <strain evidence="3">KCTC 42986</strain>
    </source>
</reference>
<proteinExistence type="predicted"/>
<dbReference type="RefSeq" id="WP_390329511.1">
    <property type="nucleotide sequence ID" value="NZ_JBHRTP010000091.1"/>
</dbReference>
<organism evidence="2 3">
    <name type="scientific">Undibacterium arcticum</name>
    <dbReference type="NCBI Taxonomy" id="1762892"/>
    <lineage>
        <taxon>Bacteria</taxon>
        <taxon>Pseudomonadati</taxon>
        <taxon>Pseudomonadota</taxon>
        <taxon>Betaproteobacteria</taxon>
        <taxon>Burkholderiales</taxon>
        <taxon>Oxalobacteraceae</taxon>
        <taxon>Undibacterium</taxon>
    </lineage>
</organism>